<organism evidence="2 3">
    <name type="scientific">Flavobacterium frigoris</name>
    <dbReference type="NCBI Taxonomy" id="229204"/>
    <lineage>
        <taxon>Bacteria</taxon>
        <taxon>Pseudomonadati</taxon>
        <taxon>Bacteroidota</taxon>
        <taxon>Flavobacteriia</taxon>
        <taxon>Flavobacteriales</taxon>
        <taxon>Flavobacteriaceae</taxon>
        <taxon>Flavobacterium</taxon>
    </lineage>
</organism>
<sequence length="133" mass="14813">MNRNLKTNIALLFRHLFSIAAITILLFSSCYIQNEIKNVLGIPTAIEQGGNKKNNVFSTAVFDACSHSLTSDLSQAPTQSSFTSNLLAVATLSAIVMLLFSVSEKEKNKHPFYNTFKICDPLPIFLLYRKLII</sequence>
<gene>
    <name evidence="2" type="ORF">SAMN05444355_11454</name>
</gene>
<keyword evidence="1" id="KW-0472">Membrane</keyword>
<keyword evidence="1" id="KW-1133">Transmembrane helix</keyword>
<dbReference type="RefSeq" id="WP_074724272.1">
    <property type="nucleotide sequence ID" value="NZ_CBCRVS010000007.1"/>
</dbReference>
<keyword evidence="1" id="KW-0812">Transmembrane</keyword>
<dbReference type="OrthoDB" id="1364664at2"/>
<feature type="transmembrane region" description="Helical" evidence="1">
    <location>
        <begin position="12"/>
        <end position="34"/>
    </location>
</feature>
<accession>A0A1H9PWI5</accession>
<protein>
    <recommendedName>
        <fullName evidence="4">Lipoprotein</fullName>
    </recommendedName>
</protein>
<proteinExistence type="predicted"/>
<dbReference type="EMBL" id="FOFZ01000014">
    <property type="protein sequence ID" value="SER51953.1"/>
    <property type="molecule type" value="Genomic_DNA"/>
</dbReference>
<keyword evidence="3" id="KW-1185">Reference proteome</keyword>
<evidence type="ECO:0008006" key="4">
    <source>
        <dbReference type="Google" id="ProtNLM"/>
    </source>
</evidence>
<evidence type="ECO:0000313" key="2">
    <source>
        <dbReference type="EMBL" id="SER51953.1"/>
    </source>
</evidence>
<dbReference type="PROSITE" id="PS51257">
    <property type="entry name" value="PROKAR_LIPOPROTEIN"/>
    <property type="match status" value="1"/>
</dbReference>
<evidence type="ECO:0000256" key="1">
    <source>
        <dbReference type="SAM" id="Phobius"/>
    </source>
</evidence>
<reference evidence="3" key="1">
    <citation type="submission" date="2016-10" db="EMBL/GenBank/DDBJ databases">
        <authorList>
            <person name="Varghese N."/>
            <person name="Submissions S."/>
        </authorList>
    </citation>
    <scope>NUCLEOTIDE SEQUENCE [LARGE SCALE GENOMIC DNA]</scope>
    <source>
        <strain evidence="3">DSM 15719</strain>
    </source>
</reference>
<name>A0A1H9PWI5_FLAFI</name>
<dbReference type="AlphaFoldDB" id="A0A1H9PWI5"/>
<evidence type="ECO:0000313" key="3">
    <source>
        <dbReference type="Proteomes" id="UP000183658"/>
    </source>
</evidence>
<feature type="transmembrane region" description="Helical" evidence="1">
    <location>
        <begin position="82"/>
        <end position="102"/>
    </location>
</feature>
<dbReference type="Proteomes" id="UP000183658">
    <property type="component" value="Unassembled WGS sequence"/>
</dbReference>